<keyword evidence="4" id="KW-0614">Plasmid</keyword>
<protein>
    <submittedName>
        <fullName evidence="4">Putative Phage P4 alpha protein-like DNA primase</fullName>
    </submittedName>
</protein>
<dbReference type="Pfam" id="PF23639">
    <property type="entry name" value="DUF7146"/>
    <property type="match status" value="1"/>
</dbReference>
<dbReference type="AlphaFoldDB" id="L0NMG7"/>
<evidence type="ECO:0000256" key="1">
    <source>
        <dbReference type="SAM" id="MobiDB-lite"/>
    </source>
</evidence>
<sequence>MIGVLMSLETENLLRELAQNAESVCRHYLPAGRREGSYWMVGDLQNNPGRSLFVRLIGPTSGPGSSGRWTDGATGEHGDLLDIIRERTGITRFPDLLAEARAHLGRPAPVVPDGPSPKKPKPPGGTPEAAARLFAASVPVAGSLAETYLLSRGITLPVSSTALRFHPKCWHRDEGQTKSTHRPALIAVVTDGAGVLQGAHRTWLAQDGKDKAPVEVQRRAMGHLLGNAVRLTPSDDILVVGEGIETMLSVREAAPGLPVWAALSSSHLGAVLLPEGLQRLYIAIDRDPAGRRAAERLTTRATEAGIAVRALEPKLGDFNDDLRADGPEALRQHLAEQIGPEDRKRLER</sequence>
<organism evidence="4 5">
    <name type="scientific">Pseudorhizobium banfieldiae</name>
    <dbReference type="NCBI Taxonomy" id="1125847"/>
    <lineage>
        <taxon>Bacteria</taxon>
        <taxon>Pseudomonadati</taxon>
        <taxon>Pseudomonadota</taxon>
        <taxon>Alphaproteobacteria</taxon>
        <taxon>Hyphomicrobiales</taxon>
        <taxon>Rhizobiaceae</taxon>
        <taxon>Rhizobium/Agrobacterium group</taxon>
        <taxon>Pseudorhizobium</taxon>
    </lineage>
</organism>
<evidence type="ECO:0000259" key="2">
    <source>
        <dbReference type="Pfam" id="PF13362"/>
    </source>
</evidence>
<dbReference type="Gene3D" id="3.40.1360.10">
    <property type="match status" value="1"/>
</dbReference>
<dbReference type="InterPro" id="IPR055570">
    <property type="entry name" value="DUF7146"/>
</dbReference>
<dbReference type="InterPro" id="IPR006171">
    <property type="entry name" value="TOPRIM_dom"/>
</dbReference>
<dbReference type="EMBL" id="FO082821">
    <property type="protein sequence ID" value="CCF22245.1"/>
    <property type="molecule type" value="Genomic_DNA"/>
</dbReference>
<dbReference type="Proteomes" id="UP000010792">
    <property type="component" value="Plasmid NT26_p1"/>
</dbReference>
<dbReference type="KEGG" id="rht:NT26_p10223"/>
<dbReference type="InterPro" id="IPR034154">
    <property type="entry name" value="TOPRIM_DnaG/twinkle"/>
</dbReference>
<feature type="region of interest" description="Disordered" evidence="1">
    <location>
        <begin position="317"/>
        <end position="348"/>
    </location>
</feature>
<accession>L0NMG7</accession>
<evidence type="ECO:0000313" key="5">
    <source>
        <dbReference type="Proteomes" id="UP000010792"/>
    </source>
</evidence>
<evidence type="ECO:0000313" key="4">
    <source>
        <dbReference type="EMBL" id="CCF22245.1"/>
    </source>
</evidence>
<dbReference type="Pfam" id="PF13362">
    <property type="entry name" value="Toprim_3"/>
    <property type="match status" value="1"/>
</dbReference>
<proteinExistence type="predicted"/>
<keyword evidence="5" id="KW-1185">Reference proteome</keyword>
<geneLocation type="plasmid" evidence="4 5">
    <name>NT26_p1</name>
</geneLocation>
<name>L0NMG7_9HYPH</name>
<evidence type="ECO:0000259" key="3">
    <source>
        <dbReference type="Pfam" id="PF23639"/>
    </source>
</evidence>
<reference evidence="4 5" key="1">
    <citation type="journal article" date="2013" name="Genome Biol. Evol.">
        <title>Life in an arsenic-containing gold mine: genome and physiology of the autotrophic arsenite-oxidizing bacterium rhizobium sp. NT-26.</title>
        <authorList>
            <person name="Andres J."/>
            <person name="Arsene-Ploetze F."/>
            <person name="Barbe V."/>
            <person name="Brochier-Armanet C."/>
            <person name="Cleiss-Arnold J."/>
            <person name="Coppee J.Y."/>
            <person name="Dillies M.A."/>
            <person name="Geist"/>
            <person name="L"/>
            <person name="Joublin A."/>
            <person name="Koechler S."/>
            <person name="Lassalle F."/>
            <person name="Marchal M."/>
            <person name="Medigue C."/>
            <person name="Muller D."/>
            <person name="Nesme X."/>
            <person name="Plewniak F."/>
            <person name="Proux C."/>
            <person name="Ramirez-Bahena M.H."/>
            <person name="Schenowitz C."/>
            <person name="Sismeiro O."/>
            <person name="Vallenet D."/>
            <person name="Santini J.M."/>
            <person name="Bertin P.N."/>
        </authorList>
    </citation>
    <scope>NUCLEOTIDE SEQUENCE [LARGE SCALE GENOMIC DNA]</scope>
    <source>
        <strain evidence="4 5">NT-26</strain>
        <plasmid evidence="4 5">NT26_p1</plasmid>
    </source>
</reference>
<feature type="region of interest" description="Disordered" evidence="1">
    <location>
        <begin position="105"/>
        <end position="128"/>
    </location>
</feature>
<feature type="domain" description="DUF7146" evidence="3">
    <location>
        <begin position="126"/>
        <end position="231"/>
    </location>
</feature>
<dbReference type="CDD" id="cd01029">
    <property type="entry name" value="TOPRIM_primases"/>
    <property type="match status" value="1"/>
</dbReference>
<feature type="domain" description="Toprim" evidence="2">
    <location>
        <begin position="238"/>
        <end position="328"/>
    </location>
</feature>
<gene>
    <name evidence="4" type="ORF">NT26_p10223</name>
</gene>
<feature type="compositionally biased region" description="Pro residues" evidence="1">
    <location>
        <begin position="109"/>
        <end position="125"/>
    </location>
</feature>